<accession>A0A0F9T6S5</accession>
<proteinExistence type="predicted"/>
<dbReference type="EMBL" id="LAZR01000400">
    <property type="protein sequence ID" value="KKN70647.1"/>
    <property type="molecule type" value="Genomic_DNA"/>
</dbReference>
<name>A0A0F9T6S5_9ZZZZ</name>
<reference evidence="1" key="1">
    <citation type="journal article" date="2015" name="Nature">
        <title>Complex archaea that bridge the gap between prokaryotes and eukaryotes.</title>
        <authorList>
            <person name="Spang A."/>
            <person name="Saw J.H."/>
            <person name="Jorgensen S.L."/>
            <person name="Zaremba-Niedzwiedzka K."/>
            <person name="Martijn J."/>
            <person name="Lind A.E."/>
            <person name="van Eijk R."/>
            <person name="Schleper C."/>
            <person name="Guy L."/>
            <person name="Ettema T.J."/>
        </authorList>
    </citation>
    <scope>NUCLEOTIDE SEQUENCE</scope>
</reference>
<sequence length="54" mass="6146">MPLTEEEEQSLKSGIYNLTNQMESLRRQVEHLGQVINNQAAALYTLKQEIEGAK</sequence>
<organism evidence="1">
    <name type="scientific">marine sediment metagenome</name>
    <dbReference type="NCBI Taxonomy" id="412755"/>
    <lineage>
        <taxon>unclassified sequences</taxon>
        <taxon>metagenomes</taxon>
        <taxon>ecological metagenomes</taxon>
    </lineage>
</organism>
<evidence type="ECO:0000313" key="1">
    <source>
        <dbReference type="EMBL" id="KKN70647.1"/>
    </source>
</evidence>
<gene>
    <name evidence="1" type="ORF">LCGC14_0429200</name>
</gene>
<dbReference type="AlphaFoldDB" id="A0A0F9T6S5"/>
<comment type="caution">
    <text evidence="1">The sequence shown here is derived from an EMBL/GenBank/DDBJ whole genome shotgun (WGS) entry which is preliminary data.</text>
</comment>
<protein>
    <submittedName>
        <fullName evidence="1">Uncharacterized protein</fullName>
    </submittedName>
</protein>